<dbReference type="PANTHER" id="PTHR42847">
    <property type="entry name" value="ALKANESULFONATE MONOOXYGENASE"/>
    <property type="match status" value="1"/>
</dbReference>
<evidence type="ECO:0000313" key="6">
    <source>
        <dbReference type="EMBL" id="VAW07409.1"/>
    </source>
</evidence>
<sequence>MTEPSEISWFSALCDDDYEFLGVPNPDLKSSWEHCKDIVLTADRNGFDNVLLPSGYQLGIDTIAFAGGIGPLTEQIHLLVAVRIGEVWLPQLARQLATLNQMVGGRLNINIISSDMPGQSMESTPRYVRTREYMHGLRTLLNGEHLEMHGEFVNLDIDPPRIVTDNPGCPPMYFGGFSEAAKETAAEAADVFLTWPDTVDSVAGTVEDMRARAKRFGRDLRYGLRAHVIVRETETEAMAAADRLISKLSDDTGTTIRNKSLDAQSFGVSRQTQLRDGADVDGYAEPNLWTGIGRARSGAGAAIVGNPDQVIAKLQAYKAVGIDAFVLSGYTHIAECDLVARYVLPAMEHAPLKPRWSGSPSQPIT</sequence>
<dbReference type="AlphaFoldDB" id="A0A3B0T504"/>
<evidence type="ECO:0000256" key="3">
    <source>
        <dbReference type="ARBA" id="ARBA00023002"/>
    </source>
</evidence>
<name>A0A3B0T504_9ZZZZ</name>
<dbReference type="Gene3D" id="3.20.20.30">
    <property type="entry name" value="Luciferase-like domain"/>
    <property type="match status" value="1"/>
</dbReference>
<protein>
    <submittedName>
        <fullName evidence="6">Alkanesulfonate monooxygenase</fullName>
        <ecNumber evidence="6">1.14.14.5</ecNumber>
    </submittedName>
</protein>
<accession>A0A3B0T504</accession>
<keyword evidence="2" id="KW-0288">FMN</keyword>
<dbReference type="PANTHER" id="PTHR42847:SF4">
    <property type="entry name" value="ALKANESULFONATE MONOOXYGENASE-RELATED"/>
    <property type="match status" value="1"/>
</dbReference>
<dbReference type="EC" id="1.14.14.5" evidence="6"/>
<dbReference type="EMBL" id="UOEK01000400">
    <property type="protein sequence ID" value="VAW07409.1"/>
    <property type="molecule type" value="Genomic_DNA"/>
</dbReference>
<keyword evidence="4 6" id="KW-0503">Monooxygenase</keyword>
<dbReference type="InterPro" id="IPR036661">
    <property type="entry name" value="Luciferase-like_sf"/>
</dbReference>
<dbReference type="InterPro" id="IPR011251">
    <property type="entry name" value="Luciferase-like_dom"/>
</dbReference>
<keyword evidence="1" id="KW-0285">Flavoprotein</keyword>
<proteinExistence type="predicted"/>
<organism evidence="6">
    <name type="scientific">hydrothermal vent metagenome</name>
    <dbReference type="NCBI Taxonomy" id="652676"/>
    <lineage>
        <taxon>unclassified sequences</taxon>
        <taxon>metagenomes</taxon>
        <taxon>ecological metagenomes</taxon>
    </lineage>
</organism>
<dbReference type="SUPFAM" id="SSF51679">
    <property type="entry name" value="Bacterial luciferase-like"/>
    <property type="match status" value="1"/>
</dbReference>
<evidence type="ECO:0000256" key="2">
    <source>
        <dbReference type="ARBA" id="ARBA00022643"/>
    </source>
</evidence>
<reference evidence="6" key="1">
    <citation type="submission" date="2018-06" db="EMBL/GenBank/DDBJ databases">
        <authorList>
            <person name="Zhirakovskaya E."/>
        </authorList>
    </citation>
    <scope>NUCLEOTIDE SEQUENCE</scope>
</reference>
<dbReference type="Pfam" id="PF00296">
    <property type="entry name" value="Bac_luciferase"/>
    <property type="match status" value="1"/>
</dbReference>
<evidence type="ECO:0000256" key="1">
    <source>
        <dbReference type="ARBA" id="ARBA00022630"/>
    </source>
</evidence>
<dbReference type="InterPro" id="IPR050172">
    <property type="entry name" value="SsuD_RutA_monooxygenase"/>
</dbReference>
<feature type="domain" description="Luciferase-like" evidence="5">
    <location>
        <begin position="30"/>
        <end position="323"/>
    </location>
</feature>
<dbReference type="GO" id="GO:0008726">
    <property type="term" value="F:alkanesulfonate monooxygenase activity"/>
    <property type="evidence" value="ECO:0007669"/>
    <property type="project" value="UniProtKB-EC"/>
</dbReference>
<dbReference type="GO" id="GO:0046306">
    <property type="term" value="P:alkanesulfonate catabolic process"/>
    <property type="evidence" value="ECO:0007669"/>
    <property type="project" value="TreeGrafter"/>
</dbReference>
<evidence type="ECO:0000259" key="5">
    <source>
        <dbReference type="Pfam" id="PF00296"/>
    </source>
</evidence>
<evidence type="ECO:0000256" key="4">
    <source>
        <dbReference type="ARBA" id="ARBA00023033"/>
    </source>
</evidence>
<gene>
    <name evidence="6" type="ORF">MNBD_ACTINO02-1874</name>
</gene>
<keyword evidence="3 6" id="KW-0560">Oxidoreductase</keyword>